<gene>
    <name evidence="2" type="ORF">QBC37DRAFT_11463</name>
</gene>
<comment type="caution">
    <text evidence="2">The sequence shown here is derived from an EMBL/GenBank/DDBJ whole genome shotgun (WGS) entry which is preliminary data.</text>
</comment>
<evidence type="ECO:0000313" key="3">
    <source>
        <dbReference type="Proteomes" id="UP001301769"/>
    </source>
</evidence>
<keyword evidence="1" id="KW-0175">Coiled coil</keyword>
<name>A0AAN6Y2W6_9PEZI</name>
<evidence type="ECO:0000256" key="1">
    <source>
        <dbReference type="SAM" id="Coils"/>
    </source>
</evidence>
<dbReference type="Proteomes" id="UP001301769">
    <property type="component" value="Unassembled WGS sequence"/>
</dbReference>
<protein>
    <submittedName>
        <fullName evidence="2">Uncharacterized protein</fullName>
    </submittedName>
</protein>
<reference evidence="2" key="1">
    <citation type="journal article" date="2023" name="Mol. Phylogenet. Evol.">
        <title>Genome-scale phylogeny and comparative genomics of the fungal order Sordariales.</title>
        <authorList>
            <person name="Hensen N."/>
            <person name="Bonometti L."/>
            <person name="Westerberg I."/>
            <person name="Brannstrom I.O."/>
            <person name="Guillou S."/>
            <person name="Cros-Aarteil S."/>
            <person name="Calhoun S."/>
            <person name="Haridas S."/>
            <person name="Kuo A."/>
            <person name="Mondo S."/>
            <person name="Pangilinan J."/>
            <person name="Riley R."/>
            <person name="LaButti K."/>
            <person name="Andreopoulos B."/>
            <person name="Lipzen A."/>
            <person name="Chen C."/>
            <person name="Yan M."/>
            <person name="Daum C."/>
            <person name="Ng V."/>
            <person name="Clum A."/>
            <person name="Steindorff A."/>
            <person name="Ohm R.A."/>
            <person name="Martin F."/>
            <person name="Silar P."/>
            <person name="Natvig D.O."/>
            <person name="Lalanne C."/>
            <person name="Gautier V."/>
            <person name="Ament-Velasquez S.L."/>
            <person name="Kruys A."/>
            <person name="Hutchinson M.I."/>
            <person name="Powell A.J."/>
            <person name="Barry K."/>
            <person name="Miller A.N."/>
            <person name="Grigoriev I.V."/>
            <person name="Debuchy R."/>
            <person name="Gladieux P."/>
            <person name="Hiltunen Thoren M."/>
            <person name="Johannesson H."/>
        </authorList>
    </citation>
    <scope>NUCLEOTIDE SEQUENCE</scope>
    <source>
        <strain evidence="2">PSN293</strain>
    </source>
</reference>
<organism evidence="2 3">
    <name type="scientific">Rhypophila decipiens</name>
    <dbReference type="NCBI Taxonomy" id="261697"/>
    <lineage>
        <taxon>Eukaryota</taxon>
        <taxon>Fungi</taxon>
        <taxon>Dikarya</taxon>
        <taxon>Ascomycota</taxon>
        <taxon>Pezizomycotina</taxon>
        <taxon>Sordariomycetes</taxon>
        <taxon>Sordariomycetidae</taxon>
        <taxon>Sordariales</taxon>
        <taxon>Naviculisporaceae</taxon>
        <taxon>Rhypophila</taxon>
    </lineage>
</organism>
<feature type="non-terminal residue" evidence="2">
    <location>
        <position position="1"/>
    </location>
</feature>
<evidence type="ECO:0000313" key="2">
    <source>
        <dbReference type="EMBL" id="KAK4211623.1"/>
    </source>
</evidence>
<sequence length="292" mass="33735">FCSRVFPDPHLCRLASCVFINRILLSFCTGKFFPLSSTNTLYKHILHQSTTPINNTTNIANITMAAPHWEDIESIDLLCDEARIFRAKIINHLMGDYGMEIGQVTEYLEEEFDKASEQLFAAGNTPEDVGANQHHLKSWLPIVLRMDAQSEAEYAQLLYRCHNDPEFPDAQSPEYTDFHGRMTARQEIDEQIELTRTMAQEKELMRQEELAQEQLEQERVKEQMARVCRDTTRAVERIWQQYENGHLDFTDEPHNNITGVGAMLREVWRATAERDNKVGIDWEACVLLATVV</sequence>
<proteinExistence type="predicted"/>
<reference evidence="2" key="2">
    <citation type="submission" date="2023-05" db="EMBL/GenBank/DDBJ databases">
        <authorList>
            <consortium name="Lawrence Berkeley National Laboratory"/>
            <person name="Steindorff A."/>
            <person name="Hensen N."/>
            <person name="Bonometti L."/>
            <person name="Westerberg I."/>
            <person name="Brannstrom I.O."/>
            <person name="Guillou S."/>
            <person name="Cros-Aarteil S."/>
            <person name="Calhoun S."/>
            <person name="Haridas S."/>
            <person name="Kuo A."/>
            <person name="Mondo S."/>
            <person name="Pangilinan J."/>
            <person name="Riley R."/>
            <person name="Labutti K."/>
            <person name="Andreopoulos B."/>
            <person name="Lipzen A."/>
            <person name="Chen C."/>
            <person name="Yanf M."/>
            <person name="Daum C."/>
            <person name="Ng V."/>
            <person name="Clum A."/>
            <person name="Ohm R."/>
            <person name="Martin F."/>
            <person name="Silar P."/>
            <person name="Natvig D."/>
            <person name="Lalanne C."/>
            <person name="Gautier V."/>
            <person name="Ament-Velasquez S.L."/>
            <person name="Kruys A."/>
            <person name="Hutchinson M.I."/>
            <person name="Powell A.J."/>
            <person name="Barry K."/>
            <person name="Miller A.N."/>
            <person name="Grigoriev I.V."/>
            <person name="Debuchy R."/>
            <person name="Gladieux P."/>
            <person name="Thoren M.H."/>
            <person name="Johannesson H."/>
        </authorList>
    </citation>
    <scope>NUCLEOTIDE SEQUENCE</scope>
    <source>
        <strain evidence="2">PSN293</strain>
    </source>
</reference>
<accession>A0AAN6Y2W6</accession>
<dbReference type="AlphaFoldDB" id="A0AAN6Y2W6"/>
<keyword evidence="3" id="KW-1185">Reference proteome</keyword>
<feature type="coiled-coil region" evidence="1">
    <location>
        <begin position="198"/>
        <end position="225"/>
    </location>
</feature>
<dbReference type="EMBL" id="MU858145">
    <property type="protein sequence ID" value="KAK4211623.1"/>
    <property type="molecule type" value="Genomic_DNA"/>
</dbReference>